<feature type="transmembrane region" description="Helical" evidence="6">
    <location>
        <begin position="12"/>
        <end position="30"/>
    </location>
</feature>
<evidence type="ECO:0000256" key="1">
    <source>
        <dbReference type="ARBA" id="ARBA00004651"/>
    </source>
</evidence>
<feature type="transmembrane region" description="Helical" evidence="6">
    <location>
        <begin position="145"/>
        <end position="168"/>
    </location>
</feature>
<accession>A0A2P7SG87</accession>
<gene>
    <name evidence="7" type="ORF">C7I85_10610</name>
</gene>
<dbReference type="Proteomes" id="UP000240653">
    <property type="component" value="Unassembled WGS sequence"/>
</dbReference>
<dbReference type="PANTHER" id="PTHR11384:SF59">
    <property type="entry name" value="LYSOSOMAL COBALAMIN TRANSPORTER ABCD4"/>
    <property type="match status" value="1"/>
</dbReference>
<dbReference type="NCBIfam" id="NF009036">
    <property type="entry name" value="PRK12369.1"/>
    <property type="match status" value="1"/>
</dbReference>
<proteinExistence type="predicted"/>
<dbReference type="GO" id="GO:1904680">
    <property type="term" value="F:peptide transmembrane transporter activity"/>
    <property type="evidence" value="ECO:0007669"/>
    <property type="project" value="InterPro"/>
</dbReference>
<keyword evidence="2" id="KW-0813">Transport</keyword>
<keyword evidence="8" id="KW-1185">Reference proteome</keyword>
<feature type="transmembrane region" description="Helical" evidence="6">
    <location>
        <begin position="336"/>
        <end position="356"/>
    </location>
</feature>
<reference evidence="7 8" key="1">
    <citation type="submission" date="2018-03" db="EMBL/GenBank/DDBJ databases">
        <title>The draft genome of Mesorhizobium soli JCM 19897.</title>
        <authorList>
            <person name="Li L."/>
            <person name="Liu L."/>
            <person name="Liang L."/>
            <person name="Wang T."/>
            <person name="Zhang X."/>
        </authorList>
    </citation>
    <scope>NUCLEOTIDE SEQUENCE [LARGE SCALE GENOMIC DNA]</scope>
    <source>
        <strain evidence="7 8">JCM 19897</strain>
    </source>
</reference>
<feature type="transmembrane region" description="Helical" evidence="6">
    <location>
        <begin position="50"/>
        <end position="78"/>
    </location>
</feature>
<dbReference type="InterPro" id="IPR009248">
    <property type="entry name" value="SbmA_BacA"/>
</dbReference>
<dbReference type="GO" id="GO:0005886">
    <property type="term" value="C:plasma membrane"/>
    <property type="evidence" value="ECO:0007669"/>
    <property type="project" value="UniProtKB-SubCell"/>
</dbReference>
<feature type="transmembrane region" description="Helical" evidence="6">
    <location>
        <begin position="209"/>
        <end position="228"/>
    </location>
</feature>
<evidence type="ECO:0000256" key="6">
    <source>
        <dbReference type="SAM" id="Phobius"/>
    </source>
</evidence>
<keyword evidence="4 6" id="KW-1133">Transmembrane helix</keyword>
<comment type="subcellular location">
    <subcellularLocation>
        <location evidence="1">Cell membrane</location>
        <topology evidence="1">Multi-pass membrane protein</topology>
    </subcellularLocation>
</comment>
<dbReference type="NCBIfam" id="NF008306">
    <property type="entry name" value="PRK11098.1"/>
    <property type="match status" value="1"/>
</dbReference>
<evidence type="ECO:0000313" key="8">
    <source>
        <dbReference type="Proteomes" id="UP000240653"/>
    </source>
</evidence>
<dbReference type="EMBL" id="PXYL01000004">
    <property type="protein sequence ID" value="PSJ61493.1"/>
    <property type="molecule type" value="Genomic_DNA"/>
</dbReference>
<evidence type="ECO:0000256" key="5">
    <source>
        <dbReference type="ARBA" id="ARBA00023136"/>
    </source>
</evidence>
<dbReference type="InterPro" id="IPR050835">
    <property type="entry name" value="ABC_transporter_sub-D"/>
</dbReference>
<dbReference type="Pfam" id="PF05992">
    <property type="entry name" value="SbmA_BacA"/>
    <property type="match status" value="1"/>
</dbReference>
<organism evidence="7 8">
    <name type="scientific">Pseudaminobacter soli</name>
    <name type="common">ex Li et al. 2025</name>
    <dbReference type="NCBI Taxonomy" id="1295366"/>
    <lineage>
        <taxon>Bacteria</taxon>
        <taxon>Pseudomonadati</taxon>
        <taxon>Pseudomonadota</taxon>
        <taxon>Alphaproteobacteria</taxon>
        <taxon>Hyphomicrobiales</taxon>
        <taxon>Phyllobacteriaceae</taxon>
        <taxon>Pseudaminobacter</taxon>
    </lineage>
</organism>
<protein>
    <submittedName>
        <fullName evidence="7">Peptide transporter</fullName>
    </submittedName>
</protein>
<sequence>MFVSFFPRPKLFFISAALWAALVTLLWYFGGQGLGAMFGMPPAPFDAPPIVGISVFWSGPFLWFYLYFAVSVALFYAFWSVFSPHRWQRWSILGSALILFITYFQVQVSVAINNWYGPFYDLIQNIISGKVKAEASAIYWEIGTFMGIAGVAVVISALTVFLVSHYVFRWRTAMNDFYVHNWQKLRHIEGAAQRVQEDSMRFSTIVEGLGGNLIDSIMTLIAFTPLLIRLSEHITELPIVGSVPDPLVLAAIAWSVFGTVLLAVVGVKLPGLQFRNQRVEAAYRKELVYGEDHVDRAQPMTLTQLFSNVRRNYFRMYFHYVYFNVFRYLYLQANNVFSIILIAPSLVAGTITLGLMTQISNAFTQVTSSFQYLVNSWPTIIELLSIYKRLRTFEAALEGEPLPGIDQRYVEGRVAATDHY</sequence>
<dbReference type="Gene3D" id="1.20.1560.10">
    <property type="entry name" value="ABC transporter type 1, transmembrane domain"/>
    <property type="match status" value="1"/>
</dbReference>
<dbReference type="RefSeq" id="WP_106723924.1">
    <property type="nucleotide sequence ID" value="NZ_PXYL01000004.1"/>
</dbReference>
<evidence type="ECO:0000256" key="4">
    <source>
        <dbReference type="ARBA" id="ARBA00022989"/>
    </source>
</evidence>
<evidence type="ECO:0000313" key="7">
    <source>
        <dbReference type="EMBL" id="PSJ61493.1"/>
    </source>
</evidence>
<dbReference type="OrthoDB" id="8233587at2"/>
<feature type="transmembrane region" description="Helical" evidence="6">
    <location>
        <begin position="248"/>
        <end position="269"/>
    </location>
</feature>
<dbReference type="InterPro" id="IPR036640">
    <property type="entry name" value="ABC1_TM_sf"/>
</dbReference>
<dbReference type="SUPFAM" id="SSF90123">
    <property type="entry name" value="ABC transporter transmembrane region"/>
    <property type="match status" value="1"/>
</dbReference>
<dbReference type="AlphaFoldDB" id="A0A2P7SG87"/>
<evidence type="ECO:0000256" key="2">
    <source>
        <dbReference type="ARBA" id="ARBA00022448"/>
    </source>
</evidence>
<keyword evidence="5 6" id="KW-0472">Membrane</keyword>
<keyword evidence="3 6" id="KW-0812">Transmembrane</keyword>
<feature type="transmembrane region" description="Helical" evidence="6">
    <location>
        <begin position="90"/>
        <end position="112"/>
    </location>
</feature>
<dbReference type="GO" id="GO:0005524">
    <property type="term" value="F:ATP binding"/>
    <property type="evidence" value="ECO:0007669"/>
    <property type="project" value="InterPro"/>
</dbReference>
<dbReference type="GO" id="GO:0015833">
    <property type="term" value="P:peptide transport"/>
    <property type="evidence" value="ECO:0007669"/>
    <property type="project" value="InterPro"/>
</dbReference>
<dbReference type="PANTHER" id="PTHR11384">
    <property type="entry name" value="ATP-BINDING CASSETTE, SUB-FAMILY D MEMBER"/>
    <property type="match status" value="1"/>
</dbReference>
<comment type="caution">
    <text evidence="7">The sequence shown here is derived from an EMBL/GenBank/DDBJ whole genome shotgun (WGS) entry which is preliminary data.</text>
</comment>
<name>A0A2P7SG87_9HYPH</name>
<evidence type="ECO:0000256" key="3">
    <source>
        <dbReference type="ARBA" id="ARBA00022692"/>
    </source>
</evidence>